<reference evidence="6" key="2">
    <citation type="submission" date="2022-10" db="EMBL/GenBank/DDBJ databases">
        <authorList>
            <person name="Aronson H.S."/>
        </authorList>
    </citation>
    <scope>NUCLEOTIDE SEQUENCE</scope>
    <source>
        <strain evidence="6">RS19-109</strain>
    </source>
</reference>
<evidence type="ECO:0000256" key="4">
    <source>
        <dbReference type="ARBA" id="ARBA00023136"/>
    </source>
</evidence>
<keyword evidence="7" id="KW-1185">Reference proteome</keyword>
<evidence type="ECO:0000313" key="6">
    <source>
        <dbReference type="EMBL" id="MDG4474805.1"/>
    </source>
</evidence>
<dbReference type="Pfam" id="PF00902">
    <property type="entry name" value="TatC"/>
    <property type="match status" value="1"/>
</dbReference>
<accession>A0A9X4MEG8</accession>
<name>A0A9X4MEG8_9BACT</name>
<organism evidence="6 7">
    <name type="scientific">Thiovibrio frasassiensis</name>
    <dbReference type="NCBI Taxonomy" id="2984131"/>
    <lineage>
        <taxon>Bacteria</taxon>
        <taxon>Pseudomonadati</taxon>
        <taxon>Thermodesulfobacteriota</taxon>
        <taxon>Desulfobulbia</taxon>
        <taxon>Desulfobulbales</taxon>
        <taxon>Thiovibrionaceae</taxon>
        <taxon>Thiovibrio</taxon>
    </lineage>
</organism>
<evidence type="ECO:0000256" key="3">
    <source>
        <dbReference type="ARBA" id="ARBA00022989"/>
    </source>
</evidence>
<dbReference type="Proteomes" id="UP001154240">
    <property type="component" value="Unassembled WGS sequence"/>
</dbReference>
<dbReference type="AlphaFoldDB" id="A0A9X4MEG8"/>
<evidence type="ECO:0000256" key="2">
    <source>
        <dbReference type="ARBA" id="ARBA00022692"/>
    </source>
</evidence>
<proteinExistence type="predicted"/>
<dbReference type="InterPro" id="IPR002033">
    <property type="entry name" value="TatC"/>
</dbReference>
<evidence type="ECO:0000256" key="1">
    <source>
        <dbReference type="ARBA" id="ARBA00004141"/>
    </source>
</evidence>
<gene>
    <name evidence="6" type="ORF">OLX77_01355</name>
</gene>
<dbReference type="GO" id="GO:0016020">
    <property type="term" value="C:membrane"/>
    <property type="evidence" value="ECO:0007669"/>
    <property type="project" value="UniProtKB-SubCell"/>
</dbReference>
<keyword evidence="2 5" id="KW-0812">Transmembrane</keyword>
<evidence type="ECO:0000313" key="7">
    <source>
        <dbReference type="Proteomes" id="UP001154240"/>
    </source>
</evidence>
<sequence>MDDFQKQALTEHLTELRKCLIYSLLATVAGFALSYSYSKELGQLLFKPLCDVMPAGSSLIFTSYQEGFFFI</sequence>
<comment type="subcellular location">
    <subcellularLocation>
        <location evidence="1">Membrane</location>
        <topology evidence="1">Multi-pass membrane protein</topology>
    </subcellularLocation>
</comment>
<keyword evidence="3 5" id="KW-1133">Transmembrane helix</keyword>
<reference evidence="6" key="1">
    <citation type="journal article" date="2022" name="bioRxiv">
        <title>Thiovibrio frasassiensisgen. nov., sp. nov., an autotrophic, elemental sulfur disproportionating bacterium isolated from sulfidic karst sediment, and proposal of Thiovibrionaceae fam. nov.</title>
        <authorList>
            <person name="Aronson H."/>
            <person name="Thomas C."/>
            <person name="Bhattacharyya M."/>
            <person name="Eckstein S."/>
            <person name="Jensen S."/>
            <person name="Barco R."/>
            <person name="Macalady J."/>
            <person name="Amend J."/>
        </authorList>
    </citation>
    <scope>NUCLEOTIDE SEQUENCE</scope>
    <source>
        <strain evidence="6">RS19-109</strain>
    </source>
</reference>
<evidence type="ECO:0000256" key="5">
    <source>
        <dbReference type="SAM" id="Phobius"/>
    </source>
</evidence>
<protein>
    <submittedName>
        <fullName evidence="6">Twin-arginine translocase subunit TatC</fullName>
    </submittedName>
</protein>
<feature type="transmembrane region" description="Helical" evidence="5">
    <location>
        <begin position="20"/>
        <end position="37"/>
    </location>
</feature>
<keyword evidence="4 5" id="KW-0472">Membrane</keyword>
<comment type="caution">
    <text evidence="6">The sequence shown here is derived from an EMBL/GenBank/DDBJ whole genome shotgun (WGS) entry which is preliminary data.</text>
</comment>
<dbReference type="EMBL" id="JAPHEH010000001">
    <property type="protein sequence ID" value="MDG4474805.1"/>
    <property type="molecule type" value="Genomic_DNA"/>
</dbReference>